<accession>A0ABW7EJ95</accession>
<evidence type="ECO:0000313" key="1">
    <source>
        <dbReference type="EMBL" id="MFG6413531.1"/>
    </source>
</evidence>
<dbReference type="SMART" id="SM00567">
    <property type="entry name" value="EZ_HEAT"/>
    <property type="match status" value="2"/>
</dbReference>
<dbReference type="Proteomes" id="UP001606300">
    <property type="component" value="Unassembled WGS sequence"/>
</dbReference>
<name>A0ABW7EJ95_9BURK</name>
<evidence type="ECO:0000313" key="2">
    <source>
        <dbReference type="Proteomes" id="UP001606300"/>
    </source>
</evidence>
<comment type="caution">
    <text evidence="1">The sequence shown here is derived from an EMBL/GenBank/DDBJ whole genome shotgun (WGS) entry which is preliminary data.</text>
</comment>
<keyword evidence="2" id="KW-1185">Reference proteome</keyword>
<proteinExistence type="predicted"/>
<dbReference type="InterPro" id="IPR011989">
    <property type="entry name" value="ARM-like"/>
</dbReference>
<dbReference type="Pfam" id="PF13646">
    <property type="entry name" value="HEAT_2"/>
    <property type="match status" value="1"/>
</dbReference>
<sequence length="305" mass="33199">MQIGRHDERATFFRALVTLSEGMAAMKRRAALRCLRTTQRLVRAALRGGDGDRAWSAIHALRARGSAEMLALLHRLSRRAGWRHRALAMNVAAQLMRGRGSGAAFALEATQQLLLAGLGDSHAAVLRATVAGLGHRPHPAALPHLVRLATHADDGVRFNVAFALGAYEEPPAAEALLMLARDPRRDVCDWATFALGAQHDADTPAIRACLWQNVHDPDDDVRCEALIGLARRGDPRLVDHLLARLADADDVWVLELEAAEKLGDPRLIPSLQALAQRTGEDLGAQNEWARQWRATLSACGAPLQV</sequence>
<dbReference type="Pfam" id="PF03130">
    <property type="entry name" value="HEAT_PBS"/>
    <property type="match status" value="1"/>
</dbReference>
<dbReference type="RefSeq" id="WP_394469611.1">
    <property type="nucleotide sequence ID" value="NZ_JBIGHY010000002.1"/>
</dbReference>
<organism evidence="1 2">
    <name type="scientific">Pelomonas dachongensis</name>
    <dbReference type="NCBI Taxonomy" id="3299029"/>
    <lineage>
        <taxon>Bacteria</taxon>
        <taxon>Pseudomonadati</taxon>
        <taxon>Pseudomonadota</taxon>
        <taxon>Betaproteobacteria</taxon>
        <taxon>Burkholderiales</taxon>
        <taxon>Sphaerotilaceae</taxon>
        <taxon>Roseateles</taxon>
    </lineage>
</organism>
<dbReference type="Gene3D" id="1.25.10.10">
    <property type="entry name" value="Leucine-rich Repeat Variant"/>
    <property type="match status" value="1"/>
</dbReference>
<dbReference type="SUPFAM" id="SSF48371">
    <property type="entry name" value="ARM repeat"/>
    <property type="match status" value="1"/>
</dbReference>
<dbReference type="EMBL" id="JBIGHY010000002">
    <property type="protein sequence ID" value="MFG6413531.1"/>
    <property type="molecule type" value="Genomic_DNA"/>
</dbReference>
<dbReference type="InterPro" id="IPR004155">
    <property type="entry name" value="PBS_lyase_HEAT"/>
</dbReference>
<gene>
    <name evidence="1" type="ORF">ACG02S_06425</name>
</gene>
<protein>
    <submittedName>
        <fullName evidence="1">HEAT repeat domain-containing protein</fullName>
    </submittedName>
</protein>
<dbReference type="InterPro" id="IPR016024">
    <property type="entry name" value="ARM-type_fold"/>
</dbReference>
<reference evidence="1 2" key="1">
    <citation type="submission" date="2024-09" db="EMBL/GenBank/DDBJ databases">
        <title>Novel species of the genus Pelomonas and Roseateles isolated from streams.</title>
        <authorList>
            <person name="Lu H."/>
        </authorList>
    </citation>
    <scope>NUCLEOTIDE SEQUENCE [LARGE SCALE GENOMIC DNA]</scope>
    <source>
        <strain evidence="1 2">DC23W</strain>
    </source>
</reference>